<comment type="caution">
    <text evidence="1">The sequence shown here is derived from an EMBL/GenBank/DDBJ whole genome shotgun (WGS) entry which is preliminary data.</text>
</comment>
<reference evidence="1 2" key="1">
    <citation type="submission" date="2019-06" db="EMBL/GenBank/DDBJ databases">
        <title>Draft genomes of female and male turbot (Scophthalmus maximus).</title>
        <authorList>
            <person name="Xu H."/>
            <person name="Xu X.-W."/>
            <person name="Shao C."/>
            <person name="Chen S."/>
        </authorList>
    </citation>
    <scope>NUCLEOTIDE SEQUENCE [LARGE SCALE GENOMIC DNA]</scope>
    <source>
        <strain evidence="1">Ysfricsl-2016a</strain>
        <tissue evidence="1">Blood</tissue>
    </source>
</reference>
<dbReference type="EMBL" id="VEVO01000005">
    <property type="protein sequence ID" value="KAF0042471.1"/>
    <property type="molecule type" value="Genomic_DNA"/>
</dbReference>
<dbReference type="AlphaFoldDB" id="A0A6A4TI06"/>
<organism evidence="1 2">
    <name type="scientific">Scophthalmus maximus</name>
    <name type="common">Turbot</name>
    <name type="synonym">Psetta maxima</name>
    <dbReference type="NCBI Taxonomy" id="52904"/>
    <lineage>
        <taxon>Eukaryota</taxon>
        <taxon>Metazoa</taxon>
        <taxon>Chordata</taxon>
        <taxon>Craniata</taxon>
        <taxon>Vertebrata</taxon>
        <taxon>Euteleostomi</taxon>
        <taxon>Actinopterygii</taxon>
        <taxon>Neopterygii</taxon>
        <taxon>Teleostei</taxon>
        <taxon>Neoteleostei</taxon>
        <taxon>Acanthomorphata</taxon>
        <taxon>Carangaria</taxon>
        <taxon>Pleuronectiformes</taxon>
        <taxon>Pleuronectoidei</taxon>
        <taxon>Scophthalmidae</taxon>
        <taxon>Scophthalmus</taxon>
    </lineage>
</organism>
<evidence type="ECO:0000313" key="1">
    <source>
        <dbReference type="EMBL" id="KAF0042471.1"/>
    </source>
</evidence>
<protein>
    <submittedName>
        <fullName evidence="1">Uncharacterized protein</fullName>
    </submittedName>
</protein>
<evidence type="ECO:0000313" key="2">
    <source>
        <dbReference type="Proteomes" id="UP000438429"/>
    </source>
</evidence>
<accession>A0A6A4TI06</accession>
<gene>
    <name evidence="1" type="ORF">F2P81_006003</name>
</gene>
<dbReference type="Proteomes" id="UP000438429">
    <property type="component" value="Unassembled WGS sequence"/>
</dbReference>
<sequence>MTPQLLWQSGLLQNSTDEAENVEDLQELDIDWEIVLDHDESPPESGLVVPEFPIPLSEQDIADLQATVDPPFPSGSHGGDIYLRCLQIFQ</sequence>
<proteinExistence type="predicted"/>
<name>A0A6A4TI06_SCOMX</name>